<evidence type="ECO:0000259" key="2">
    <source>
        <dbReference type="PROSITE" id="PS50238"/>
    </source>
</evidence>
<evidence type="ECO:0000313" key="3">
    <source>
        <dbReference type="EnsemblMetazoa" id="GPPI046198-PA"/>
    </source>
</evidence>
<accession>A0A1B0C0V9</accession>
<evidence type="ECO:0000313" key="4">
    <source>
        <dbReference type="Proteomes" id="UP000092460"/>
    </source>
</evidence>
<keyword evidence="1" id="KW-0175">Coiled coil</keyword>
<proteinExistence type="predicted"/>
<feature type="domain" description="Rho-GAP" evidence="2">
    <location>
        <begin position="1"/>
        <end position="147"/>
    </location>
</feature>
<dbReference type="SUPFAM" id="SSF48350">
    <property type="entry name" value="GTPase activation domain, GAP"/>
    <property type="match status" value="1"/>
</dbReference>
<organism evidence="3 4">
    <name type="scientific">Glossina palpalis gambiensis</name>
    <dbReference type="NCBI Taxonomy" id="67801"/>
    <lineage>
        <taxon>Eukaryota</taxon>
        <taxon>Metazoa</taxon>
        <taxon>Ecdysozoa</taxon>
        <taxon>Arthropoda</taxon>
        <taxon>Hexapoda</taxon>
        <taxon>Insecta</taxon>
        <taxon>Pterygota</taxon>
        <taxon>Neoptera</taxon>
        <taxon>Endopterygota</taxon>
        <taxon>Diptera</taxon>
        <taxon>Brachycera</taxon>
        <taxon>Muscomorpha</taxon>
        <taxon>Hippoboscoidea</taxon>
        <taxon>Glossinidae</taxon>
        <taxon>Glossina</taxon>
    </lineage>
</organism>
<dbReference type="VEuPathDB" id="VectorBase:GPPI046198"/>
<dbReference type="PANTHER" id="PTHR14166">
    <property type="entry name" value="SLIT-ROBO RHO GTPASE ACTIVATING PROTEIN"/>
    <property type="match status" value="1"/>
</dbReference>
<dbReference type="InterPro" id="IPR008936">
    <property type="entry name" value="Rho_GTPase_activation_prot"/>
</dbReference>
<sequence>MFSIHISFIRFGELEKWPRSGHSNHKDFDESFERGEDPMADTADTIDASDINFVAGVLKLYLRELIVPLFPKCYFESTHAHESCLIIIIRYLLAFADENVIDSYNLAINFIPAPEDNQEQCQNQINELIKNKIIGHDDVIKDKILLH</sequence>
<dbReference type="InterPro" id="IPR000198">
    <property type="entry name" value="RhoGAP_dom"/>
</dbReference>
<dbReference type="EnsemblMetazoa" id="GPPI046198-RA">
    <property type="protein sequence ID" value="GPPI046198-PA"/>
    <property type="gene ID" value="GPPI046198"/>
</dbReference>
<dbReference type="Pfam" id="PF00620">
    <property type="entry name" value="RhoGAP"/>
    <property type="match status" value="1"/>
</dbReference>
<reference evidence="4" key="1">
    <citation type="submission" date="2015-01" db="EMBL/GenBank/DDBJ databases">
        <authorList>
            <person name="Aksoy S."/>
            <person name="Warren W."/>
            <person name="Wilson R.K."/>
        </authorList>
    </citation>
    <scope>NUCLEOTIDE SEQUENCE [LARGE SCALE GENOMIC DNA]</scope>
    <source>
        <strain evidence="4">IAEA</strain>
    </source>
</reference>
<protein>
    <recommendedName>
        <fullName evidence="2">Rho-GAP domain-containing protein</fullName>
    </recommendedName>
</protein>
<dbReference type="PROSITE" id="PS50238">
    <property type="entry name" value="RHOGAP"/>
    <property type="match status" value="1"/>
</dbReference>
<dbReference type="Gene3D" id="1.10.555.10">
    <property type="entry name" value="Rho GTPase activation protein"/>
    <property type="match status" value="1"/>
</dbReference>
<dbReference type="AlphaFoldDB" id="A0A1B0C0V9"/>
<dbReference type="Proteomes" id="UP000092460">
    <property type="component" value="Unassembled WGS sequence"/>
</dbReference>
<dbReference type="EMBL" id="JXJN01023775">
    <property type="status" value="NOT_ANNOTATED_CDS"/>
    <property type="molecule type" value="Genomic_DNA"/>
</dbReference>
<dbReference type="GO" id="GO:0007165">
    <property type="term" value="P:signal transduction"/>
    <property type="evidence" value="ECO:0007669"/>
    <property type="project" value="InterPro"/>
</dbReference>
<evidence type="ECO:0000256" key="1">
    <source>
        <dbReference type="ARBA" id="ARBA00023054"/>
    </source>
</evidence>
<reference evidence="3" key="2">
    <citation type="submission" date="2020-05" db="UniProtKB">
        <authorList>
            <consortium name="EnsemblMetazoa"/>
        </authorList>
    </citation>
    <scope>IDENTIFICATION</scope>
    <source>
        <strain evidence="3">IAEA</strain>
    </source>
</reference>
<dbReference type="STRING" id="67801.A0A1B0C0V9"/>
<keyword evidence="4" id="KW-1185">Reference proteome</keyword>
<name>A0A1B0C0V9_9MUSC</name>
<dbReference type="InterPro" id="IPR051627">
    <property type="entry name" value="SLIT-ROBO_RhoGAP"/>
</dbReference>